<dbReference type="STRING" id="1798468.A2110_02180"/>
<keyword evidence="6" id="KW-0472">Membrane</keyword>
<evidence type="ECO:0000313" key="8">
    <source>
        <dbReference type="EMBL" id="OGG37762.1"/>
    </source>
</evidence>
<evidence type="ECO:0000256" key="4">
    <source>
        <dbReference type="ARBA" id="ARBA00022825"/>
    </source>
</evidence>
<keyword evidence="2 5" id="KW-0645">Protease</keyword>
<evidence type="ECO:0000256" key="5">
    <source>
        <dbReference type="RuleBase" id="RU004404"/>
    </source>
</evidence>
<dbReference type="CDD" id="cd06782">
    <property type="entry name" value="cpPDZ_CPP-like"/>
    <property type="match status" value="1"/>
</dbReference>
<dbReference type="GO" id="GO:0030288">
    <property type="term" value="C:outer membrane-bounded periplasmic space"/>
    <property type="evidence" value="ECO:0007669"/>
    <property type="project" value="TreeGrafter"/>
</dbReference>
<dbReference type="PANTHER" id="PTHR32060:SF30">
    <property type="entry name" value="CARBOXY-TERMINAL PROCESSING PROTEASE CTPA"/>
    <property type="match status" value="1"/>
</dbReference>
<sequence>MIERRQQYALAVFGALLIAALGFYGGMRFTAPAGSQTPDIPALEGETDLSLLEKTLALIKGKYFKPEDINDKNLLYGAVSGAVDALGDPYSQFFAPEDAQKFEEDITGNFGGIGAEIGIREDELIVVAPLKGNPAEKAGLLSGDHIMRIDETATNGMAVEEAVKLIRGERGTAVSLLIDREEWNEPREIKVVRGDIIVPTVDWEMKDGDITYLHLYNFNANAPSAFYRASFEALLQGTRGLILDLRGNTGGFLEVATDIAGWFLDRGDVIVEERFRDGDVRDFRANGGGVWGDKPLVVLVDGGSASAAEILAGAIRDRVGAPLVGEQTFGKGTVQELEEFADGSKVKLSVAEWVTPEGHRINGEGLAPDVVVPYTLEDREAGRDPQLEKALEIIRKAAEGVEAIPTYLL</sequence>
<evidence type="ECO:0000259" key="7">
    <source>
        <dbReference type="PROSITE" id="PS50106"/>
    </source>
</evidence>
<comment type="caution">
    <text evidence="8">The sequence shown here is derived from an EMBL/GenBank/DDBJ whole genome shotgun (WGS) entry which is preliminary data.</text>
</comment>
<keyword evidence="6" id="KW-1133">Transmembrane helix</keyword>
<dbReference type="Pfam" id="PF00595">
    <property type="entry name" value="PDZ"/>
    <property type="match status" value="1"/>
</dbReference>
<dbReference type="EMBL" id="MFKH01000003">
    <property type="protein sequence ID" value="OGG37762.1"/>
    <property type="molecule type" value="Genomic_DNA"/>
</dbReference>
<dbReference type="AlphaFoldDB" id="A0A1F6BLX5"/>
<reference evidence="8 9" key="1">
    <citation type="journal article" date="2016" name="Nat. Commun.">
        <title>Thousands of microbial genomes shed light on interconnected biogeochemical processes in an aquifer system.</title>
        <authorList>
            <person name="Anantharaman K."/>
            <person name="Brown C.T."/>
            <person name="Hug L.A."/>
            <person name="Sharon I."/>
            <person name="Castelle C.J."/>
            <person name="Probst A.J."/>
            <person name="Thomas B.C."/>
            <person name="Singh A."/>
            <person name="Wilkins M.J."/>
            <person name="Karaoz U."/>
            <person name="Brodie E.L."/>
            <person name="Williams K.H."/>
            <person name="Hubbard S.S."/>
            <person name="Banfield J.F."/>
        </authorList>
    </citation>
    <scope>NUCLEOTIDE SEQUENCE [LARGE SCALE GENOMIC DNA]</scope>
</reference>
<dbReference type="Pfam" id="PF03572">
    <property type="entry name" value="Peptidase_S41"/>
    <property type="match status" value="1"/>
</dbReference>
<dbReference type="InterPro" id="IPR001478">
    <property type="entry name" value="PDZ"/>
</dbReference>
<dbReference type="NCBIfam" id="TIGR00225">
    <property type="entry name" value="prc"/>
    <property type="match status" value="1"/>
</dbReference>
<accession>A0A1F6BLX5</accession>
<dbReference type="GO" id="GO:0007165">
    <property type="term" value="P:signal transduction"/>
    <property type="evidence" value="ECO:0007669"/>
    <property type="project" value="TreeGrafter"/>
</dbReference>
<comment type="similarity">
    <text evidence="1 5">Belongs to the peptidase S41A family.</text>
</comment>
<evidence type="ECO:0000256" key="3">
    <source>
        <dbReference type="ARBA" id="ARBA00022801"/>
    </source>
</evidence>
<evidence type="ECO:0000256" key="1">
    <source>
        <dbReference type="ARBA" id="ARBA00009179"/>
    </source>
</evidence>
<keyword evidence="4 5" id="KW-0720">Serine protease</keyword>
<evidence type="ECO:0000256" key="2">
    <source>
        <dbReference type="ARBA" id="ARBA00022670"/>
    </source>
</evidence>
<dbReference type="GO" id="GO:0006508">
    <property type="term" value="P:proteolysis"/>
    <property type="evidence" value="ECO:0007669"/>
    <property type="project" value="UniProtKB-KW"/>
</dbReference>
<dbReference type="CDD" id="cd07560">
    <property type="entry name" value="Peptidase_S41_CPP"/>
    <property type="match status" value="1"/>
</dbReference>
<keyword evidence="6" id="KW-0812">Transmembrane</keyword>
<dbReference type="Gene3D" id="3.30.750.44">
    <property type="match status" value="1"/>
</dbReference>
<dbReference type="InterPro" id="IPR036034">
    <property type="entry name" value="PDZ_sf"/>
</dbReference>
<dbReference type="FunFam" id="2.30.42.10:FF:000063">
    <property type="entry name" value="Peptidase, S41 family"/>
    <property type="match status" value="1"/>
</dbReference>
<dbReference type="SMART" id="SM00228">
    <property type="entry name" value="PDZ"/>
    <property type="match status" value="1"/>
</dbReference>
<feature type="transmembrane region" description="Helical" evidence="6">
    <location>
        <begin position="7"/>
        <end position="27"/>
    </location>
</feature>
<feature type="domain" description="PDZ" evidence="7">
    <location>
        <begin position="99"/>
        <end position="181"/>
    </location>
</feature>
<dbReference type="GO" id="GO:0008236">
    <property type="term" value="F:serine-type peptidase activity"/>
    <property type="evidence" value="ECO:0007669"/>
    <property type="project" value="UniProtKB-KW"/>
</dbReference>
<dbReference type="InterPro" id="IPR055210">
    <property type="entry name" value="CtpA/B_N"/>
</dbReference>
<keyword evidence="3 5" id="KW-0378">Hydrolase</keyword>
<dbReference type="InterPro" id="IPR004447">
    <property type="entry name" value="Peptidase_S41A"/>
</dbReference>
<organism evidence="8 9">
    <name type="scientific">Candidatus Jorgensenbacteria bacterium GWA1_54_12</name>
    <dbReference type="NCBI Taxonomy" id="1798468"/>
    <lineage>
        <taxon>Bacteria</taxon>
        <taxon>Candidatus Joergenseniibacteriota</taxon>
    </lineage>
</organism>
<dbReference type="SMART" id="SM00245">
    <property type="entry name" value="TSPc"/>
    <property type="match status" value="1"/>
</dbReference>
<dbReference type="PROSITE" id="PS50106">
    <property type="entry name" value="PDZ"/>
    <property type="match status" value="1"/>
</dbReference>
<dbReference type="SUPFAM" id="SSF50156">
    <property type="entry name" value="PDZ domain-like"/>
    <property type="match status" value="1"/>
</dbReference>
<protein>
    <recommendedName>
        <fullName evidence="7">PDZ domain-containing protein</fullName>
    </recommendedName>
</protein>
<proteinExistence type="inferred from homology"/>
<name>A0A1F6BLX5_9BACT</name>
<evidence type="ECO:0000313" key="9">
    <source>
        <dbReference type="Proteomes" id="UP000176273"/>
    </source>
</evidence>
<dbReference type="Gene3D" id="2.30.42.10">
    <property type="match status" value="1"/>
</dbReference>
<dbReference type="GO" id="GO:0004175">
    <property type="term" value="F:endopeptidase activity"/>
    <property type="evidence" value="ECO:0007669"/>
    <property type="project" value="TreeGrafter"/>
</dbReference>
<evidence type="ECO:0000256" key="6">
    <source>
        <dbReference type="SAM" id="Phobius"/>
    </source>
</evidence>
<dbReference type="InterPro" id="IPR005151">
    <property type="entry name" value="Tail-specific_protease"/>
</dbReference>
<dbReference type="Proteomes" id="UP000176273">
    <property type="component" value="Unassembled WGS sequence"/>
</dbReference>
<gene>
    <name evidence="8" type="ORF">A2110_02180</name>
</gene>
<dbReference type="SUPFAM" id="SSF52096">
    <property type="entry name" value="ClpP/crotonase"/>
    <property type="match status" value="1"/>
</dbReference>
<dbReference type="Gene3D" id="3.90.226.10">
    <property type="entry name" value="2-enoyl-CoA Hydratase, Chain A, domain 1"/>
    <property type="match status" value="1"/>
</dbReference>
<dbReference type="PANTHER" id="PTHR32060">
    <property type="entry name" value="TAIL-SPECIFIC PROTEASE"/>
    <property type="match status" value="1"/>
</dbReference>
<dbReference type="Pfam" id="PF22694">
    <property type="entry name" value="CtpB_N-like"/>
    <property type="match status" value="1"/>
</dbReference>
<dbReference type="InterPro" id="IPR029045">
    <property type="entry name" value="ClpP/crotonase-like_dom_sf"/>
</dbReference>